<dbReference type="InParanoid" id="A0A6I9S293"/>
<sequence length="165" mass="18042">MDHDHRFSNPPPPPPRPKSKHHHSSICLTACFGAAGDDGVAPDSPGVVGERSEASLLHSSSTWLRSKVHELPELRGKCHAFISSHAAAKQHRRHHSSDFRYDPLSYALNFDEGSEVEYPATAEDLHHRCFSSRLPASPPRAIGVAFDKAREGKGIKGIKGMEAPL</sequence>
<evidence type="ECO:0000313" key="3">
    <source>
        <dbReference type="RefSeq" id="XP_010936386.1"/>
    </source>
</evidence>
<dbReference type="GeneID" id="105056021"/>
<name>A0A6I9S293_ELAGV</name>
<dbReference type="PANTHER" id="PTHR33168">
    <property type="entry name" value="STRESS INDUCED PROTEIN-RELATED"/>
    <property type="match status" value="1"/>
</dbReference>
<dbReference type="RefSeq" id="XP_010936386.1">
    <property type="nucleotide sequence ID" value="XM_010938084.3"/>
</dbReference>
<reference evidence="3" key="1">
    <citation type="submission" date="2025-08" db="UniProtKB">
        <authorList>
            <consortium name="RefSeq"/>
        </authorList>
    </citation>
    <scope>IDENTIFICATION</scope>
</reference>
<gene>
    <name evidence="3" type="primary">LOC105056021</name>
</gene>
<keyword evidence="2" id="KW-1185">Reference proteome</keyword>
<organism evidence="2 3">
    <name type="scientific">Elaeis guineensis var. tenera</name>
    <name type="common">Oil palm</name>
    <dbReference type="NCBI Taxonomy" id="51953"/>
    <lineage>
        <taxon>Eukaryota</taxon>
        <taxon>Viridiplantae</taxon>
        <taxon>Streptophyta</taxon>
        <taxon>Embryophyta</taxon>
        <taxon>Tracheophyta</taxon>
        <taxon>Spermatophyta</taxon>
        <taxon>Magnoliopsida</taxon>
        <taxon>Liliopsida</taxon>
        <taxon>Arecaceae</taxon>
        <taxon>Arecoideae</taxon>
        <taxon>Cocoseae</taxon>
        <taxon>Elaeidinae</taxon>
        <taxon>Elaeis</taxon>
    </lineage>
</organism>
<dbReference type="OrthoDB" id="657187at2759"/>
<evidence type="ECO:0000256" key="1">
    <source>
        <dbReference type="SAM" id="MobiDB-lite"/>
    </source>
</evidence>
<evidence type="ECO:0000313" key="2">
    <source>
        <dbReference type="Proteomes" id="UP000504607"/>
    </source>
</evidence>
<dbReference type="AlphaFoldDB" id="A0A6I9S293"/>
<dbReference type="KEGG" id="egu:105056021"/>
<accession>A0A6I9S293</accession>
<feature type="region of interest" description="Disordered" evidence="1">
    <location>
        <begin position="1"/>
        <end position="22"/>
    </location>
</feature>
<protein>
    <submittedName>
        <fullName evidence="3">Uncharacterized protein LOC105056021</fullName>
    </submittedName>
</protein>
<proteinExistence type="predicted"/>
<dbReference type="Proteomes" id="UP000504607">
    <property type="component" value="Chromosome 13"/>
</dbReference>